<name>A0A2P6QK49_ROSCH</name>
<comment type="similarity">
    <text evidence="3">Belongs to the iron/ascorbate-dependent oxidoreductase family.</text>
</comment>
<dbReference type="PANTHER" id="PTHR47990">
    <property type="entry name" value="2-OXOGLUTARATE (2OG) AND FE(II)-DEPENDENT OXYGENASE SUPERFAMILY PROTEIN-RELATED"/>
    <property type="match status" value="1"/>
</dbReference>
<dbReference type="Gene3D" id="2.60.120.330">
    <property type="entry name" value="B-lactam Antibiotic, Isopenicillin N Synthase, Chain"/>
    <property type="match status" value="1"/>
</dbReference>
<dbReference type="Pfam" id="PF14226">
    <property type="entry name" value="DIOX_N"/>
    <property type="match status" value="1"/>
</dbReference>
<dbReference type="Pfam" id="PF03171">
    <property type="entry name" value="2OG-FeII_Oxy"/>
    <property type="match status" value="1"/>
</dbReference>
<feature type="domain" description="Fe2OG dioxygenase" evidence="4">
    <location>
        <begin position="219"/>
        <end position="324"/>
    </location>
</feature>
<dbReference type="OMA" id="VIRDGAW"/>
<dbReference type="PRINTS" id="PR00682">
    <property type="entry name" value="IPNSYNTHASE"/>
</dbReference>
<evidence type="ECO:0000256" key="3">
    <source>
        <dbReference type="RuleBase" id="RU003682"/>
    </source>
</evidence>
<accession>A0A2P6QK49</accession>
<evidence type="ECO:0000313" key="5">
    <source>
        <dbReference type="EMBL" id="PRQ34545.1"/>
    </source>
</evidence>
<keyword evidence="5" id="KW-0223">Dioxygenase</keyword>
<dbReference type="Proteomes" id="UP000238479">
    <property type="component" value="Chromosome 5"/>
</dbReference>
<reference evidence="5 6" key="1">
    <citation type="journal article" date="2018" name="Nat. Genet.">
        <title>The Rosa genome provides new insights in the design of modern roses.</title>
        <authorList>
            <person name="Bendahmane M."/>
        </authorList>
    </citation>
    <scope>NUCLEOTIDE SEQUENCE [LARGE SCALE GENOMIC DNA]</scope>
    <source>
        <strain evidence="6">cv. Old Blush</strain>
    </source>
</reference>
<gene>
    <name evidence="5" type="ORF">RchiOBHm_Chr5g0070171</name>
</gene>
<dbReference type="Gramene" id="PRQ34545">
    <property type="protein sequence ID" value="PRQ34545"/>
    <property type="gene ID" value="RchiOBHm_Chr5g0070171"/>
</dbReference>
<dbReference type="InterPro" id="IPR005123">
    <property type="entry name" value="Oxoglu/Fe-dep_dioxygenase_dom"/>
</dbReference>
<evidence type="ECO:0000256" key="1">
    <source>
        <dbReference type="ARBA" id="ARBA00022723"/>
    </source>
</evidence>
<dbReference type="AlphaFoldDB" id="A0A2P6QK49"/>
<proteinExistence type="inferred from homology"/>
<dbReference type="InterPro" id="IPR044861">
    <property type="entry name" value="IPNS-like_FE2OG_OXY"/>
</dbReference>
<evidence type="ECO:0000256" key="2">
    <source>
        <dbReference type="ARBA" id="ARBA00023004"/>
    </source>
</evidence>
<organism evidence="5 6">
    <name type="scientific">Rosa chinensis</name>
    <name type="common">China rose</name>
    <dbReference type="NCBI Taxonomy" id="74649"/>
    <lineage>
        <taxon>Eukaryota</taxon>
        <taxon>Viridiplantae</taxon>
        <taxon>Streptophyta</taxon>
        <taxon>Embryophyta</taxon>
        <taxon>Tracheophyta</taxon>
        <taxon>Spermatophyta</taxon>
        <taxon>Magnoliopsida</taxon>
        <taxon>eudicotyledons</taxon>
        <taxon>Gunneridae</taxon>
        <taxon>Pentapetalae</taxon>
        <taxon>rosids</taxon>
        <taxon>fabids</taxon>
        <taxon>Rosales</taxon>
        <taxon>Rosaceae</taxon>
        <taxon>Rosoideae</taxon>
        <taxon>Rosoideae incertae sedis</taxon>
        <taxon>Rosa</taxon>
    </lineage>
</organism>
<dbReference type="SUPFAM" id="SSF51197">
    <property type="entry name" value="Clavaminate synthase-like"/>
    <property type="match status" value="1"/>
</dbReference>
<protein>
    <submittedName>
        <fullName evidence="5">Putative oxoglutarate/iron-dependent dioxygenase, non-heme dioxygenase domain-containing protein</fullName>
    </submittedName>
</protein>
<dbReference type="InterPro" id="IPR026992">
    <property type="entry name" value="DIOX_N"/>
</dbReference>
<dbReference type="GO" id="GO:0051213">
    <property type="term" value="F:dioxygenase activity"/>
    <property type="evidence" value="ECO:0007669"/>
    <property type="project" value="UniProtKB-KW"/>
</dbReference>
<dbReference type="GO" id="GO:0046872">
    <property type="term" value="F:metal ion binding"/>
    <property type="evidence" value="ECO:0007669"/>
    <property type="project" value="UniProtKB-KW"/>
</dbReference>
<dbReference type="InterPro" id="IPR027443">
    <property type="entry name" value="IPNS-like_sf"/>
</dbReference>
<keyword evidence="6" id="KW-1185">Reference proteome</keyword>
<keyword evidence="1 3" id="KW-0479">Metal-binding</keyword>
<comment type="caution">
    <text evidence="5">The sequence shown here is derived from an EMBL/GenBank/DDBJ whole genome shotgun (WGS) entry which is preliminary data.</text>
</comment>
<sequence length="369" mass="42040">MSFESYPPPFRNLLQPPLSSPAQILDSGWGALNSDPIPVVDLQCLELGDCKLLEEPCKQWGLFRLVNHGVPESLLSQAQDYARTLFSLTFESKQALITSPLSYFWGTPALTPTGAALSAEKLQNINLVEGLNIPLSQLPRFQTDDPRIASFWYVILPSQFCFTLYPKLFGSIFKYITTLHIGSWEQYGRHLARIGRTLFKGMSTSLSLDPIEYESNLSESTGLVRVYRYPHWPSKYKKENKSAWGMDVHTDSSVLSILNQDEVGGLEVLKDNQWFTVKPIANTLVVNLGDMMQAISDDEYTSVKHRVKVNEYRERISICYFVFPGENSVIRSSNYKPFTYRDFQEQVQKDIKTVGYKVGLNRFKLRDAC</sequence>
<keyword evidence="2 3" id="KW-0408">Iron</keyword>
<dbReference type="PROSITE" id="PS51471">
    <property type="entry name" value="FE2OG_OXY"/>
    <property type="match status" value="1"/>
</dbReference>
<evidence type="ECO:0000259" key="4">
    <source>
        <dbReference type="PROSITE" id="PS51471"/>
    </source>
</evidence>
<dbReference type="EMBL" id="PDCK01000043">
    <property type="protein sequence ID" value="PRQ34545.1"/>
    <property type="molecule type" value="Genomic_DNA"/>
</dbReference>
<evidence type="ECO:0000313" key="6">
    <source>
        <dbReference type="Proteomes" id="UP000238479"/>
    </source>
</evidence>
<dbReference type="InterPro" id="IPR050231">
    <property type="entry name" value="Iron_ascorbate_oxido_reductase"/>
</dbReference>
<dbReference type="STRING" id="74649.A0A2P6QK49"/>
<keyword evidence="3" id="KW-0560">Oxidoreductase</keyword>